<feature type="region of interest" description="Disordered" evidence="2">
    <location>
        <begin position="1098"/>
        <end position="1181"/>
    </location>
</feature>
<dbReference type="GO" id="GO:0032991">
    <property type="term" value="C:protein-containing complex"/>
    <property type="evidence" value="ECO:0007669"/>
    <property type="project" value="UniProtKB-ARBA"/>
</dbReference>
<dbReference type="Gene3D" id="1.10.10.60">
    <property type="entry name" value="Homeodomain-like"/>
    <property type="match status" value="1"/>
</dbReference>
<comment type="similarity">
    <text evidence="1">Belongs to the N-CoR nuclear receptor corepressors family.</text>
</comment>
<dbReference type="InterPro" id="IPR001005">
    <property type="entry name" value="SANT/Myb"/>
</dbReference>
<dbReference type="InterPro" id="IPR009057">
    <property type="entry name" value="Homeodomain-like_sf"/>
</dbReference>
<dbReference type="InterPro" id="IPR017884">
    <property type="entry name" value="SANT_dom"/>
</dbReference>
<feature type="region of interest" description="Disordered" evidence="2">
    <location>
        <begin position="1414"/>
        <end position="1485"/>
    </location>
</feature>
<feature type="domain" description="SANT" evidence="3">
    <location>
        <begin position="585"/>
        <end position="636"/>
    </location>
</feature>
<feature type="region of interest" description="Disordered" evidence="2">
    <location>
        <begin position="192"/>
        <end position="215"/>
    </location>
</feature>
<feature type="region of interest" description="Disordered" evidence="2">
    <location>
        <begin position="502"/>
        <end position="538"/>
    </location>
</feature>
<feature type="region of interest" description="Disordered" evidence="2">
    <location>
        <begin position="912"/>
        <end position="981"/>
    </location>
</feature>
<feature type="compositionally biased region" description="Low complexity" evidence="2">
    <location>
        <begin position="917"/>
        <end position="930"/>
    </location>
</feature>
<dbReference type="Proteomes" id="UP001626550">
    <property type="component" value="Unassembled WGS sequence"/>
</dbReference>
<accession>A0ABD2Q3H6</accession>
<feature type="compositionally biased region" description="Low complexity" evidence="2">
    <location>
        <begin position="126"/>
        <end position="136"/>
    </location>
</feature>
<dbReference type="PANTHER" id="PTHR13992:SF39">
    <property type="entry name" value="SMRTER, ISOFORM G"/>
    <property type="match status" value="1"/>
</dbReference>
<proteinExistence type="inferred from homology"/>
<feature type="compositionally biased region" description="Low complexity" evidence="2">
    <location>
        <begin position="953"/>
        <end position="968"/>
    </location>
</feature>
<feature type="compositionally biased region" description="Low complexity" evidence="2">
    <location>
        <begin position="656"/>
        <end position="674"/>
    </location>
</feature>
<dbReference type="PROSITE" id="PS51293">
    <property type="entry name" value="SANT"/>
    <property type="match status" value="1"/>
</dbReference>
<feature type="compositionally biased region" description="Polar residues" evidence="2">
    <location>
        <begin position="1106"/>
        <end position="1116"/>
    </location>
</feature>
<feature type="region of interest" description="Disordered" evidence="2">
    <location>
        <begin position="647"/>
        <end position="743"/>
    </location>
</feature>
<protein>
    <submittedName>
        <fullName evidence="4">Gei-8p</fullName>
    </submittedName>
</protein>
<feature type="compositionally biased region" description="Basic and acidic residues" evidence="2">
    <location>
        <begin position="1133"/>
        <end position="1143"/>
    </location>
</feature>
<dbReference type="SUPFAM" id="SSF46689">
    <property type="entry name" value="Homeodomain-like"/>
    <property type="match status" value="1"/>
</dbReference>
<feature type="compositionally biased region" description="Polar residues" evidence="2">
    <location>
        <begin position="788"/>
        <end position="802"/>
    </location>
</feature>
<dbReference type="InterPro" id="IPR051571">
    <property type="entry name" value="N-CoR_corepressor"/>
</dbReference>
<feature type="compositionally biased region" description="Low complexity" evidence="2">
    <location>
        <begin position="295"/>
        <end position="305"/>
    </location>
</feature>
<dbReference type="CDD" id="cd00167">
    <property type="entry name" value="SANT"/>
    <property type="match status" value="1"/>
</dbReference>
<name>A0ABD2Q3H6_9PLAT</name>
<evidence type="ECO:0000256" key="2">
    <source>
        <dbReference type="SAM" id="MobiDB-lite"/>
    </source>
</evidence>
<feature type="region of interest" description="Disordered" evidence="2">
    <location>
        <begin position="788"/>
        <end position="811"/>
    </location>
</feature>
<dbReference type="SMART" id="SM00717">
    <property type="entry name" value="SANT"/>
    <property type="match status" value="1"/>
</dbReference>
<evidence type="ECO:0000313" key="4">
    <source>
        <dbReference type="EMBL" id="KAL3313692.1"/>
    </source>
</evidence>
<evidence type="ECO:0000259" key="3">
    <source>
        <dbReference type="PROSITE" id="PS51293"/>
    </source>
</evidence>
<feature type="compositionally biased region" description="Low complexity" evidence="2">
    <location>
        <begin position="732"/>
        <end position="743"/>
    </location>
</feature>
<dbReference type="EMBL" id="JBJKFK010001224">
    <property type="protein sequence ID" value="KAL3313692.1"/>
    <property type="molecule type" value="Genomic_DNA"/>
</dbReference>
<feature type="compositionally biased region" description="Low complexity" evidence="2">
    <location>
        <begin position="524"/>
        <end position="536"/>
    </location>
</feature>
<feature type="region of interest" description="Disordered" evidence="2">
    <location>
        <begin position="294"/>
        <end position="315"/>
    </location>
</feature>
<dbReference type="GO" id="GO:0005654">
    <property type="term" value="C:nucleoplasm"/>
    <property type="evidence" value="ECO:0007669"/>
    <property type="project" value="UniProtKB-ARBA"/>
</dbReference>
<sequence length="1485" mass="163908">MGQMYSSPGPNLKDRSSVQNYYGREQMAENLENSDLTAILRNTNLRNIAQNPNQPAPCNFHEPVPARQAVQPHQESTSRAFDQNAFQQLLGTNMEPVLQTLKAQGVGSVSQNQLYELFGQLASQQSQQMSARSSPQNFNSRQFHSSVSPSSSSRPPSNSNASNYQRLLHQQQQQQQQQQQDASILHQMSRRANATLSPVPKRPRVMGQGQMAKPPENQAQLNNFYLLQRHLDQTGKQPQPPKQPQQPQRTVPDLQKPRHAYMGQNQPSVLHPHPHHQFLAHQVHASQLRADDHSLYSGGSISHSSVTPHGSGNERERISAKLKTLSEDISKQEVFHRSLTERESKLANSLKKCNTMSDLERVRIPSGTRVSSHTGIPIQSIIAQNKAKARQQHRILAKLCGKWVRADSLSLPLYRQPADLVALHHIEQRFHNGFKQKLINHLRRRQQASNTRLRNLSNRYLHVHKFYRKKVERLCNSVKRKQKDARHREIFEKIFPEIKKSRDERIPSSDDGASVTRHEELRLSSSGGTTDESGSSQYDPVAEVAKMKEYAIDPPVLLAPWERKYEFVCKAGLVHDAQGQHSATQNLSSWTDEEKIVFKDRYMVTPKNFSSIASYLERKSVADCILYYYKSKRKECYKSLVKKNARKRRAAQNERNAATTTASTSNLSSLETSSIEPNGCDEVKEEESIVTSPEKRGKMKVAAPSKQRESDEVKTKTPKREPSVTAPVQMDATTVSAPSSSTVSGRINDLIHISIDKNIMTSQPQQQQPVQRPEPAGTHQFALSAKSLLQQKQSAPTSSSGPTICPVSPPVASNDMNPFNVYSQPPQQTAVVLNYGGAAAANSRLDLLTEKISSLHQKSQQQNKPSQSHHQPTMTDFLLNAIGPENIRSGNVPMDQLSHILAKLINSDQASTEQYRRAQAQQQRQQQQQQDSNVQMYKSPQQRLPPQAPLMNQQQRLVSQLSSQSTPKQQPPPPDFEHSAQPTSSNILLENFLTAQQLGGRQVPPAAAQKMPFESGQQASSQFYQLKQQQQQQFRPVSKAATQANEAQLLLELVNALSENQGGKNSHHLATLLASVVASAGGNSPVVSSILNALNPSSSSAASSGKLAQQPQQVSEKNAMKYSPLSPSSPQEDNTRSLSKDLRSYLSAPQQQVMYSSMSSSMEDARQKKADDEEADAEDDCIDSSAVSTLTATTIPGQKVGKVDEDQDLLEDLQSAGNSTDQGLFPPPAAVNYSAENTHANYMYRKRGYTDSQVSLRCQVAGRNRESKKAQSPDTFIGQGEATTSFANVNLMSSSVLPSDQVSMETASVCSPSAMEKDDLKGAIEEALPPVPPPPPPPPPSDIVEDLIKSQLSKNIDEPPHVALTSITMTTAAANAVLPASSTASAMPNETPVGQAHTLRDHINKAIQESMRPLSEDLPPAQEDISPHHPMQTSPISPGSIGKAASESNPPKEDEASSDEASSTIYNLKIDLYPDEKAPSPYQAD</sequence>
<dbReference type="PANTHER" id="PTHR13992">
    <property type="entry name" value="NUCLEAR RECEPTOR CO-REPRESSOR RELATED NCOR"/>
    <property type="match status" value="1"/>
</dbReference>
<feature type="compositionally biased region" description="Polar residues" evidence="2">
    <location>
        <begin position="931"/>
        <end position="944"/>
    </location>
</feature>
<comment type="caution">
    <text evidence="4">The sequence shown here is derived from an EMBL/GenBank/DDBJ whole genome shotgun (WGS) entry which is preliminary data.</text>
</comment>
<feature type="region of interest" description="Disordered" evidence="2">
    <location>
        <begin position="233"/>
        <end position="252"/>
    </location>
</feature>
<feature type="region of interest" description="Disordered" evidence="2">
    <location>
        <begin position="126"/>
        <end position="162"/>
    </location>
</feature>
<feature type="compositionally biased region" description="Basic and acidic residues" evidence="2">
    <location>
        <begin position="706"/>
        <end position="722"/>
    </location>
</feature>
<gene>
    <name evidence="4" type="primary">GEI-8</name>
    <name evidence="4" type="ORF">Ciccas_007707</name>
</gene>
<organism evidence="4 5">
    <name type="scientific">Cichlidogyrus casuarinus</name>
    <dbReference type="NCBI Taxonomy" id="1844966"/>
    <lineage>
        <taxon>Eukaryota</taxon>
        <taxon>Metazoa</taxon>
        <taxon>Spiralia</taxon>
        <taxon>Lophotrochozoa</taxon>
        <taxon>Platyhelminthes</taxon>
        <taxon>Monogenea</taxon>
        <taxon>Monopisthocotylea</taxon>
        <taxon>Dactylogyridea</taxon>
        <taxon>Ancyrocephalidae</taxon>
        <taxon>Cichlidogyrus</taxon>
    </lineage>
</organism>
<feature type="compositionally biased region" description="Acidic residues" evidence="2">
    <location>
        <begin position="1172"/>
        <end position="1181"/>
    </location>
</feature>
<reference evidence="4 5" key="1">
    <citation type="submission" date="2024-11" db="EMBL/GenBank/DDBJ databases">
        <title>Adaptive evolution of stress response genes in parasites aligns with host niche diversity.</title>
        <authorList>
            <person name="Hahn C."/>
            <person name="Resl P."/>
        </authorList>
    </citation>
    <scope>NUCLEOTIDE SEQUENCE [LARGE SCALE GENOMIC DNA]</scope>
    <source>
        <strain evidence="4">EGGRZ-B1_66</strain>
        <tissue evidence="4">Body</tissue>
    </source>
</reference>
<evidence type="ECO:0000313" key="5">
    <source>
        <dbReference type="Proteomes" id="UP001626550"/>
    </source>
</evidence>
<evidence type="ECO:0000256" key="1">
    <source>
        <dbReference type="ARBA" id="ARBA00010097"/>
    </source>
</evidence>
<keyword evidence="5" id="KW-1185">Reference proteome</keyword>
<feature type="compositionally biased region" description="Low complexity" evidence="2">
    <location>
        <begin position="145"/>
        <end position="162"/>
    </location>
</feature>